<dbReference type="GO" id="GO:0038022">
    <property type="term" value="F:G protein-coupled olfactory receptor activity"/>
    <property type="evidence" value="ECO:0000318"/>
    <property type="project" value="GO_Central"/>
</dbReference>
<comment type="subunit">
    <text evidence="15">Interacts with odr-4.</text>
</comment>
<evidence type="ECO:0000256" key="15">
    <source>
        <dbReference type="ARBA" id="ARBA00064300"/>
    </source>
</evidence>
<evidence type="ECO:0000256" key="16">
    <source>
        <dbReference type="ARBA" id="ARBA00067967"/>
    </source>
</evidence>
<evidence type="ECO:0000256" key="13">
    <source>
        <dbReference type="ARBA" id="ARBA00054965"/>
    </source>
</evidence>
<evidence type="ECO:0000313" key="21">
    <source>
        <dbReference type="Proteomes" id="UP000001940"/>
    </source>
</evidence>
<evidence type="ECO:0000256" key="8">
    <source>
        <dbReference type="ARBA" id="ARBA00023069"/>
    </source>
</evidence>
<comment type="similarity">
    <text evidence="14">Belongs to the nematode receptor-like protein str family.</text>
</comment>
<dbReference type="Gene3D" id="1.20.1070.10">
    <property type="entry name" value="Rhodopsin 7-helix transmembrane proteins"/>
    <property type="match status" value="1"/>
</dbReference>
<dbReference type="HOGENOM" id="CLU_036335_2_1_1"/>
<evidence type="ECO:0000256" key="14">
    <source>
        <dbReference type="ARBA" id="ARBA00061678"/>
    </source>
</evidence>
<dbReference type="AGR" id="WB:WBGene00006190"/>
<evidence type="ECO:0000256" key="3">
    <source>
        <dbReference type="ARBA" id="ARBA00022500"/>
    </source>
</evidence>
<keyword evidence="3" id="KW-0145">Chemotaxis</keyword>
<protein>
    <recommendedName>
        <fullName evidence="16">Serpentine receptor class r-10</fullName>
    </recommendedName>
    <alternativeName>
        <fullName evidence="17">Odorant response abnormal protein 10</fullName>
    </alternativeName>
    <alternativeName>
        <fullName evidence="18">Olfactory receptor 10</fullName>
    </alternativeName>
</protein>
<accession>O16329</accession>
<dbReference type="WormBase" id="C09H5.4">
    <property type="protein sequence ID" value="CE47281"/>
    <property type="gene ID" value="WBGene00006190"/>
    <property type="gene designation" value="str-143"/>
</dbReference>
<dbReference type="Pfam" id="PF10326">
    <property type="entry name" value="7TM_GPCR_Str"/>
    <property type="match status" value="1"/>
</dbReference>
<evidence type="ECO:0000256" key="10">
    <source>
        <dbReference type="ARBA" id="ARBA00023170"/>
    </source>
</evidence>
<reference evidence="20 21" key="1">
    <citation type="journal article" date="1998" name="Science">
        <title>Genome sequence of the nematode C. elegans: a platform for investigating biology.</title>
        <authorList>
            <consortium name="The C. elegans sequencing consortium"/>
            <person name="Sulson J.E."/>
            <person name="Waterston R."/>
        </authorList>
    </citation>
    <scope>NUCLEOTIDE SEQUENCE [LARGE SCALE GENOMIC DNA]</scope>
    <source>
        <strain evidence="20 21">Bristol N2</strain>
    </source>
</reference>
<comment type="function">
    <text evidence="13">An odorant receptor which affects chemotaxis to the volatile odorant diacetyl. Specifies AWA neuronal cell fate via the odr-7 pathway.</text>
</comment>
<dbReference type="GO" id="GO:0005886">
    <property type="term" value="C:plasma membrane"/>
    <property type="evidence" value="ECO:0000318"/>
    <property type="project" value="GO_Central"/>
</dbReference>
<keyword evidence="21" id="KW-1185">Reference proteome</keyword>
<evidence type="ECO:0000256" key="1">
    <source>
        <dbReference type="ARBA" id="ARBA00004272"/>
    </source>
</evidence>
<evidence type="ECO:0000256" key="6">
    <source>
        <dbReference type="ARBA" id="ARBA00022725"/>
    </source>
</evidence>
<feature type="transmembrane region" description="Helical" evidence="19">
    <location>
        <begin position="89"/>
        <end position="113"/>
    </location>
</feature>
<dbReference type="AlphaFoldDB" id="O16329"/>
<name>O16329_CAEEL</name>
<evidence type="ECO:0000256" key="2">
    <source>
        <dbReference type="ARBA" id="ARBA00022475"/>
    </source>
</evidence>
<keyword evidence="6" id="KW-0552">Olfaction</keyword>
<evidence type="ECO:0000256" key="19">
    <source>
        <dbReference type="SAM" id="Phobius"/>
    </source>
</evidence>
<dbReference type="eggNOG" id="ENOG502T0B9">
    <property type="taxonomic scope" value="Eukaryota"/>
</dbReference>
<keyword evidence="2" id="KW-1003">Cell membrane</keyword>
<dbReference type="InParanoid" id="O16329"/>
<evidence type="ECO:0000256" key="18">
    <source>
        <dbReference type="ARBA" id="ARBA00082489"/>
    </source>
</evidence>
<dbReference type="InterPro" id="IPR019428">
    <property type="entry name" value="7TM_GPCR_serpentine_rcpt_Str"/>
</dbReference>
<feature type="transmembrane region" description="Helical" evidence="19">
    <location>
        <begin position="12"/>
        <end position="33"/>
    </location>
</feature>
<dbReference type="PaxDb" id="6239-C09H5.4"/>
<evidence type="ECO:0000256" key="9">
    <source>
        <dbReference type="ARBA" id="ARBA00023136"/>
    </source>
</evidence>
<dbReference type="GeneID" id="192013"/>
<evidence type="ECO:0000313" key="22">
    <source>
        <dbReference type="WormBase" id="C09H5.4"/>
    </source>
</evidence>
<proteinExistence type="inferred from homology"/>
<keyword evidence="12" id="KW-0966">Cell projection</keyword>
<dbReference type="Proteomes" id="UP000001940">
    <property type="component" value="Chromosome V"/>
</dbReference>
<evidence type="ECO:0000256" key="11">
    <source>
        <dbReference type="ARBA" id="ARBA00023180"/>
    </source>
</evidence>
<comment type="subcellular location">
    <subcellularLocation>
        <location evidence="1">Cell projection</location>
        <location evidence="1">Cilium membrane</location>
        <topology evidence="1">Multi-pass membrane protein</topology>
    </subcellularLocation>
</comment>
<evidence type="ECO:0000256" key="17">
    <source>
        <dbReference type="ARBA" id="ARBA00078653"/>
    </source>
</evidence>
<feature type="transmembrane region" description="Helical" evidence="19">
    <location>
        <begin position="45"/>
        <end position="69"/>
    </location>
</feature>
<dbReference type="EMBL" id="BX284605">
    <property type="protein sequence ID" value="CCD64053.2"/>
    <property type="molecule type" value="Genomic_DNA"/>
</dbReference>
<dbReference type="GO" id="GO:0060170">
    <property type="term" value="C:ciliary membrane"/>
    <property type="evidence" value="ECO:0007669"/>
    <property type="project" value="UniProtKB-SubCell"/>
</dbReference>
<keyword evidence="8" id="KW-0969">Cilium</keyword>
<keyword evidence="4" id="KW-0716">Sensory transduction</keyword>
<sequence length="334" mass="38373">MELTLKLCLHIAQYAGFIVGQLTNSCLLFLIFTRAERLFGSYRHVMAVFALFSLVYTWIEFIAQPVMHIKQSMFIVMLDSPFTFDVSTGNEITCLYCSSFALCISLLAAQFYYRYIALCQPETLEKIKGWNLTLLFIPCIVCFVGCVTCVYFGMHNTVEKQKFMRDVMFENYDVDLGRESFIAAFYWSYDKNGSRIFRFRDTIAASGCILVACFSTILYCAFKIYIRLKSAQALMSTKTRELNRQLFITLTFQTLFPFFMMYCPVGSLISFPFLEIEVGKFGNYTGAAAGIYPALEPLIAIFCIKDFRREVLCQRKKVRTEVKSRSGIPSTSFI</sequence>
<dbReference type="UCSC" id="C09H5.4">
    <property type="organism name" value="c. elegans"/>
</dbReference>
<dbReference type="PANTHER" id="PTHR22943:SF70">
    <property type="entry name" value="SEVEN TM RECEPTOR"/>
    <property type="match status" value="1"/>
</dbReference>
<feature type="transmembrane region" description="Helical" evidence="19">
    <location>
        <begin position="134"/>
        <end position="154"/>
    </location>
</feature>
<evidence type="ECO:0000256" key="7">
    <source>
        <dbReference type="ARBA" id="ARBA00022989"/>
    </source>
</evidence>
<keyword evidence="9 19" id="KW-0472">Membrane</keyword>
<dbReference type="FunFam" id="1.20.1070.10:FF:000128">
    <property type="entry name" value="Seven TM Receptor"/>
    <property type="match status" value="1"/>
</dbReference>
<gene>
    <name evidence="20 22" type="primary">str-143</name>
    <name evidence="22" type="ORF">C09H5.4</name>
    <name evidence="20" type="ORF">CELE_C09H5.4</name>
</gene>
<dbReference type="RefSeq" id="NP_505081.2">
    <property type="nucleotide sequence ID" value="NM_072680.4"/>
</dbReference>
<dbReference type="OrthoDB" id="5841089at2759"/>
<dbReference type="PhylomeDB" id="O16329"/>
<dbReference type="GO" id="GO:0007186">
    <property type="term" value="P:G protein-coupled receptor signaling pathway"/>
    <property type="evidence" value="ECO:0000318"/>
    <property type="project" value="GO_Central"/>
</dbReference>
<keyword evidence="11" id="KW-0325">Glycoprotein</keyword>
<feature type="transmembrane region" description="Helical" evidence="19">
    <location>
        <begin position="246"/>
        <end position="269"/>
    </location>
</feature>
<dbReference type="CTD" id="192013"/>
<evidence type="ECO:0000256" key="12">
    <source>
        <dbReference type="ARBA" id="ARBA00023273"/>
    </source>
</evidence>
<keyword evidence="7 19" id="KW-1133">Transmembrane helix</keyword>
<keyword evidence="10 20" id="KW-0675">Receptor</keyword>
<evidence type="ECO:0000256" key="4">
    <source>
        <dbReference type="ARBA" id="ARBA00022606"/>
    </source>
</evidence>
<organism evidence="20 21">
    <name type="scientific">Caenorhabditis elegans</name>
    <dbReference type="NCBI Taxonomy" id="6239"/>
    <lineage>
        <taxon>Eukaryota</taxon>
        <taxon>Metazoa</taxon>
        <taxon>Ecdysozoa</taxon>
        <taxon>Nematoda</taxon>
        <taxon>Chromadorea</taxon>
        <taxon>Rhabditida</taxon>
        <taxon>Rhabditina</taxon>
        <taxon>Rhabditomorpha</taxon>
        <taxon>Rhabditoidea</taxon>
        <taxon>Rhabditidae</taxon>
        <taxon>Peloderinae</taxon>
        <taxon>Caenorhabditis</taxon>
    </lineage>
</organism>
<feature type="transmembrane region" description="Helical" evidence="19">
    <location>
        <begin position="203"/>
        <end position="226"/>
    </location>
</feature>
<dbReference type="KEGG" id="cel:CELE_C09H5.4"/>
<feature type="transmembrane region" description="Helical" evidence="19">
    <location>
        <begin position="289"/>
        <end position="307"/>
    </location>
</feature>
<dbReference type="SUPFAM" id="SSF81321">
    <property type="entry name" value="Family A G protein-coupled receptor-like"/>
    <property type="match status" value="1"/>
</dbReference>
<dbReference type="GO" id="GO:0006935">
    <property type="term" value="P:chemotaxis"/>
    <property type="evidence" value="ECO:0007669"/>
    <property type="project" value="UniProtKB-KW"/>
</dbReference>
<dbReference type="GO" id="GO:0042048">
    <property type="term" value="P:olfactory behavior"/>
    <property type="evidence" value="ECO:0000318"/>
    <property type="project" value="GO_Central"/>
</dbReference>
<keyword evidence="5 19" id="KW-0812">Transmembrane</keyword>
<evidence type="ECO:0000256" key="5">
    <source>
        <dbReference type="ARBA" id="ARBA00022692"/>
    </source>
</evidence>
<dbReference type="PANTHER" id="PTHR22943">
    <property type="entry name" value="7-TRANSMEMBRANE DOMAIN RECEPTOR C.ELEGANS"/>
    <property type="match status" value="1"/>
</dbReference>
<evidence type="ECO:0000313" key="20">
    <source>
        <dbReference type="EMBL" id="CCD64053.2"/>
    </source>
</evidence>